<keyword evidence="6 16" id="KW-0132">Cell division</keyword>
<dbReference type="Gene3D" id="3.30.465.10">
    <property type="match status" value="1"/>
</dbReference>
<comment type="caution">
    <text evidence="18">The sequence shown here is derived from an EMBL/GenBank/DDBJ whole genome shotgun (WGS) entry which is preliminary data.</text>
</comment>
<sequence>MSLLMRDEIYRRFKQILPEVKRNVLLQKHTTFKVGGPARYFLVAHKQETIVKALQLAKKIGMPFFILGGGSNILASDKGFSGLVIKIYHQEKSFPVKKIGQDFLVEVKAGVAMKDLVSFLAGRSLSGLEWAGGLPGTFGGAIRGNAGAFGGETKDSIFEVLALDSNLKLRKFSNKQCQFSYRNSIFKEKNWIVLSATLKVKKGDKKTIWQIAKNNINYRKTRHPLDLPNAGSIFKNCDLKYFSEPLRKQLAGVVKKDPFEVVPTAYLISEAGLKGTTIGKAQVSDKHPNFIVNLGAAQAEHILQIIDLNKKEIKKRYGVDLEQEVQFLKD</sequence>
<dbReference type="Pfam" id="PF01565">
    <property type="entry name" value="FAD_binding_4"/>
    <property type="match status" value="1"/>
</dbReference>
<dbReference type="EMBL" id="MHOO01000011">
    <property type="protein sequence ID" value="OGZ63918.1"/>
    <property type="molecule type" value="Genomic_DNA"/>
</dbReference>
<dbReference type="EC" id="1.3.1.98" evidence="16"/>
<dbReference type="NCBIfam" id="NF010480">
    <property type="entry name" value="PRK13905.1"/>
    <property type="match status" value="1"/>
</dbReference>
<evidence type="ECO:0000256" key="8">
    <source>
        <dbReference type="ARBA" id="ARBA00022827"/>
    </source>
</evidence>
<dbReference type="InterPro" id="IPR011601">
    <property type="entry name" value="MurB_C"/>
</dbReference>
<dbReference type="AlphaFoldDB" id="A0A1G2HPW7"/>
<evidence type="ECO:0000256" key="14">
    <source>
        <dbReference type="ARBA" id="ARBA00023316"/>
    </source>
</evidence>
<evidence type="ECO:0000256" key="4">
    <source>
        <dbReference type="ARBA" id="ARBA00004752"/>
    </source>
</evidence>
<feature type="domain" description="FAD-binding PCMH-type" evidence="17">
    <location>
        <begin position="33"/>
        <end position="203"/>
    </location>
</feature>
<keyword evidence="9 16" id="KW-0521">NADP</keyword>
<keyword evidence="5 16" id="KW-0963">Cytoplasm</keyword>
<comment type="similarity">
    <text evidence="16">Belongs to the MurB family.</text>
</comment>
<dbReference type="Proteomes" id="UP000176855">
    <property type="component" value="Unassembled WGS sequence"/>
</dbReference>
<keyword evidence="12 16" id="KW-0560">Oxidoreductase</keyword>
<dbReference type="GO" id="GO:0071555">
    <property type="term" value="P:cell wall organization"/>
    <property type="evidence" value="ECO:0007669"/>
    <property type="project" value="UniProtKB-KW"/>
</dbReference>
<feature type="active site" description="Proton donor" evidence="16">
    <location>
        <position position="232"/>
    </location>
</feature>
<evidence type="ECO:0000256" key="16">
    <source>
        <dbReference type="HAMAP-Rule" id="MF_00037"/>
    </source>
</evidence>
<dbReference type="HAMAP" id="MF_00037">
    <property type="entry name" value="MurB"/>
    <property type="match status" value="1"/>
</dbReference>
<dbReference type="GO" id="GO:0008762">
    <property type="term" value="F:UDP-N-acetylmuramate dehydrogenase activity"/>
    <property type="evidence" value="ECO:0007669"/>
    <property type="project" value="UniProtKB-UniRule"/>
</dbReference>
<keyword evidence="13 16" id="KW-0131">Cell cycle</keyword>
<keyword evidence="7 16" id="KW-0285">Flavoprotein</keyword>
<dbReference type="GO" id="GO:0051301">
    <property type="term" value="P:cell division"/>
    <property type="evidence" value="ECO:0007669"/>
    <property type="project" value="UniProtKB-KW"/>
</dbReference>
<keyword evidence="10 16" id="KW-0133">Cell shape</keyword>
<evidence type="ECO:0000256" key="15">
    <source>
        <dbReference type="ARBA" id="ARBA00048914"/>
    </source>
</evidence>
<protein>
    <recommendedName>
        <fullName evidence="16">UDP-N-acetylenolpyruvoylglucosamine reductase</fullName>
        <ecNumber evidence="16">1.3.1.98</ecNumber>
    </recommendedName>
    <alternativeName>
        <fullName evidence="16">UDP-N-acetylmuramate dehydrogenase</fullName>
    </alternativeName>
</protein>
<evidence type="ECO:0000256" key="6">
    <source>
        <dbReference type="ARBA" id="ARBA00022618"/>
    </source>
</evidence>
<dbReference type="STRING" id="1802202.A2730_01365"/>
<accession>A0A1G2HPW7</accession>
<evidence type="ECO:0000256" key="10">
    <source>
        <dbReference type="ARBA" id="ARBA00022960"/>
    </source>
</evidence>
<evidence type="ECO:0000256" key="13">
    <source>
        <dbReference type="ARBA" id="ARBA00023306"/>
    </source>
</evidence>
<feature type="active site" evidence="16">
    <location>
        <position position="324"/>
    </location>
</feature>
<dbReference type="GO" id="GO:0008360">
    <property type="term" value="P:regulation of cell shape"/>
    <property type="evidence" value="ECO:0007669"/>
    <property type="project" value="UniProtKB-KW"/>
</dbReference>
<evidence type="ECO:0000256" key="3">
    <source>
        <dbReference type="ARBA" id="ARBA00004496"/>
    </source>
</evidence>
<dbReference type="UniPathway" id="UPA00219"/>
<comment type="pathway">
    <text evidence="4 16">Cell wall biogenesis; peptidoglycan biosynthesis.</text>
</comment>
<dbReference type="InterPro" id="IPR036635">
    <property type="entry name" value="MurB_C_sf"/>
</dbReference>
<evidence type="ECO:0000256" key="9">
    <source>
        <dbReference type="ARBA" id="ARBA00022857"/>
    </source>
</evidence>
<dbReference type="InterPro" id="IPR016169">
    <property type="entry name" value="FAD-bd_PCMH_sub2"/>
</dbReference>
<keyword evidence="11 16" id="KW-0573">Peptidoglycan synthesis</keyword>
<evidence type="ECO:0000256" key="2">
    <source>
        <dbReference type="ARBA" id="ARBA00003921"/>
    </source>
</evidence>
<dbReference type="InterPro" id="IPR036318">
    <property type="entry name" value="FAD-bd_PCMH-like_sf"/>
</dbReference>
<dbReference type="GO" id="GO:0071949">
    <property type="term" value="F:FAD binding"/>
    <property type="evidence" value="ECO:0007669"/>
    <property type="project" value="InterPro"/>
</dbReference>
<dbReference type="PANTHER" id="PTHR21071">
    <property type="entry name" value="UDP-N-ACETYLENOLPYRUVOYLGLUCOSAMINE REDUCTASE"/>
    <property type="match status" value="1"/>
</dbReference>
<dbReference type="PANTHER" id="PTHR21071:SF4">
    <property type="entry name" value="UDP-N-ACETYLENOLPYRUVOYLGLUCOSAMINE REDUCTASE"/>
    <property type="match status" value="1"/>
</dbReference>
<comment type="cofactor">
    <cofactor evidence="1 16">
        <name>FAD</name>
        <dbReference type="ChEBI" id="CHEBI:57692"/>
    </cofactor>
</comment>
<dbReference type="InterPro" id="IPR003170">
    <property type="entry name" value="MurB"/>
</dbReference>
<keyword evidence="14 16" id="KW-0961">Cell wall biogenesis/degradation</keyword>
<evidence type="ECO:0000256" key="7">
    <source>
        <dbReference type="ARBA" id="ARBA00022630"/>
    </source>
</evidence>
<dbReference type="GO" id="GO:0009252">
    <property type="term" value="P:peptidoglycan biosynthetic process"/>
    <property type="evidence" value="ECO:0007669"/>
    <property type="project" value="UniProtKB-UniRule"/>
</dbReference>
<evidence type="ECO:0000256" key="5">
    <source>
        <dbReference type="ARBA" id="ARBA00022490"/>
    </source>
</evidence>
<proteinExistence type="inferred from homology"/>
<dbReference type="NCBIfam" id="TIGR00179">
    <property type="entry name" value="murB"/>
    <property type="match status" value="1"/>
</dbReference>
<reference evidence="18 19" key="1">
    <citation type="journal article" date="2016" name="Nat. Commun.">
        <title>Thousands of microbial genomes shed light on interconnected biogeochemical processes in an aquifer system.</title>
        <authorList>
            <person name="Anantharaman K."/>
            <person name="Brown C.T."/>
            <person name="Hug L.A."/>
            <person name="Sharon I."/>
            <person name="Castelle C.J."/>
            <person name="Probst A.J."/>
            <person name="Thomas B.C."/>
            <person name="Singh A."/>
            <person name="Wilkins M.J."/>
            <person name="Karaoz U."/>
            <person name="Brodie E.L."/>
            <person name="Williams K.H."/>
            <person name="Hubbard S.S."/>
            <person name="Banfield J.F."/>
        </authorList>
    </citation>
    <scope>NUCLEOTIDE SEQUENCE [LARGE SCALE GENOMIC DNA]</scope>
</reference>
<dbReference type="Pfam" id="PF02873">
    <property type="entry name" value="MurB_C"/>
    <property type="match status" value="1"/>
</dbReference>
<dbReference type="Gene3D" id="3.30.43.10">
    <property type="entry name" value="Uridine Diphospho-n-acetylenolpyruvylglucosamine Reductase, domain 2"/>
    <property type="match status" value="1"/>
</dbReference>
<dbReference type="SUPFAM" id="SSF56194">
    <property type="entry name" value="Uridine diphospho-N-Acetylenolpyruvylglucosamine reductase, MurB, C-terminal domain"/>
    <property type="match status" value="1"/>
</dbReference>
<evidence type="ECO:0000313" key="18">
    <source>
        <dbReference type="EMBL" id="OGZ63918.1"/>
    </source>
</evidence>
<evidence type="ECO:0000256" key="1">
    <source>
        <dbReference type="ARBA" id="ARBA00001974"/>
    </source>
</evidence>
<evidence type="ECO:0000256" key="11">
    <source>
        <dbReference type="ARBA" id="ARBA00022984"/>
    </source>
</evidence>
<dbReference type="SUPFAM" id="SSF56176">
    <property type="entry name" value="FAD-binding/transporter-associated domain-like"/>
    <property type="match status" value="1"/>
</dbReference>
<name>A0A1G2HPW7_9BACT</name>
<organism evidence="18 19">
    <name type="scientific">Candidatus Staskawiczbacteria bacterium RIFCSPHIGHO2_01_FULL_39_25</name>
    <dbReference type="NCBI Taxonomy" id="1802202"/>
    <lineage>
        <taxon>Bacteria</taxon>
        <taxon>Candidatus Staskawicziibacteriota</taxon>
    </lineage>
</organism>
<evidence type="ECO:0000256" key="12">
    <source>
        <dbReference type="ARBA" id="ARBA00023002"/>
    </source>
</evidence>
<dbReference type="InterPro" id="IPR016166">
    <property type="entry name" value="FAD-bd_PCMH"/>
</dbReference>
<evidence type="ECO:0000313" key="19">
    <source>
        <dbReference type="Proteomes" id="UP000176855"/>
    </source>
</evidence>
<dbReference type="InterPro" id="IPR006094">
    <property type="entry name" value="Oxid_FAD_bind_N"/>
</dbReference>
<keyword evidence="8 16" id="KW-0274">FAD</keyword>
<feature type="active site" evidence="16">
    <location>
        <position position="182"/>
    </location>
</feature>
<evidence type="ECO:0000259" key="17">
    <source>
        <dbReference type="PROSITE" id="PS51387"/>
    </source>
</evidence>
<gene>
    <name evidence="16" type="primary">murB</name>
    <name evidence="18" type="ORF">A2730_01365</name>
</gene>
<dbReference type="GO" id="GO:0005829">
    <property type="term" value="C:cytosol"/>
    <property type="evidence" value="ECO:0007669"/>
    <property type="project" value="TreeGrafter"/>
</dbReference>
<comment type="subcellular location">
    <subcellularLocation>
        <location evidence="3 16">Cytoplasm</location>
    </subcellularLocation>
</comment>
<comment type="catalytic activity">
    <reaction evidence="15 16">
        <text>UDP-N-acetyl-alpha-D-muramate + NADP(+) = UDP-N-acetyl-3-O-(1-carboxyvinyl)-alpha-D-glucosamine + NADPH + H(+)</text>
        <dbReference type="Rhea" id="RHEA:12248"/>
        <dbReference type="ChEBI" id="CHEBI:15378"/>
        <dbReference type="ChEBI" id="CHEBI:57783"/>
        <dbReference type="ChEBI" id="CHEBI:58349"/>
        <dbReference type="ChEBI" id="CHEBI:68483"/>
        <dbReference type="ChEBI" id="CHEBI:70757"/>
        <dbReference type="EC" id="1.3.1.98"/>
    </reaction>
</comment>
<dbReference type="PROSITE" id="PS51387">
    <property type="entry name" value="FAD_PCMH"/>
    <property type="match status" value="1"/>
</dbReference>
<dbReference type="Gene3D" id="3.90.78.10">
    <property type="entry name" value="UDP-N-acetylenolpyruvoylglucosamine reductase, C-terminal domain"/>
    <property type="match status" value="1"/>
</dbReference>
<comment type="function">
    <text evidence="2 16">Cell wall formation.</text>
</comment>
<dbReference type="InterPro" id="IPR016167">
    <property type="entry name" value="FAD-bd_PCMH_sub1"/>
</dbReference>